<proteinExistence type="evidence at transcript level"/>
<evidence type="ECO:0000256" key="3">
    <source>
        <dbReference type="ARBA" id="ARBA00022964"/>
    </source>
</evidence>
<organism evidence="8">
    <name type="scientific">Amblyomma triste</name>
    <name type="common">Neotropical tick</name>
    <dbReference type="NCBI Taxonomy" id="251400"/>
    <lineage>
        <taxon>Eukaryota</taxon>
        <taxon>Metazoa</taxon>
        <taxon>Ecdysozoa</taxon>
        <taxon>Arthropoda</taxon>
        <taxon>Chelicerata</taxon>
        <taxon>Arachnida</taxon>
        <taxon>Acari</taxon>
        <taxon>Parasitiformes</taxon>
        <taxon>Ixodida</taxon>
        <taxon>Ixodoidea</taxon>
        <taxon>Ixodidae</taxon>
        <taxon>Amblyomminae</taxon>
        <taxon>Amblyomma</taxon>
    </lineage>
</organism>
<name>A0A023GCC1_AMBTT</name>
<dbReference type="GO" id="GO:0031418">
    <property type="term" value="F:L-ascorbic acid binding"/>
    <property type="evidence" value="ECO:0007669"/>
    <property type="project" value="InterPro"/>
</dbReference>
<dbReference type="GO" id="GO:0016705">
    <property type="term" value="F:oxidoreductase activity, acting on paired donors, with incorporation or reduction of molecular oxygen"/>
    <property type="evidence" value="ECO:0007669"/>
    <property type="project" value="InterPro"/>
</dbReference>
<dbReference type="EMBL" id="GBBM01003924">
    <property type="protein sequence ID" value="JAC31494.1"/>
    <property type="molecule type" value="mRNA"/>
</dbReference>
<dbReference type="PANTHER" id="PTHR14650:SF1">
    <property type="entry name" value="2-OXOGLUTARATE AND IRON-DEPENDENT OXYGENASE DOMAIN-CONTAINING PROTEIN 3"/>
    <property type="match status" value="1"/>
</dbReference>
<protein>
    <submittedName>
        <fullName evidence="8">Putative prolyl 4-hydroxylase alpha subunit proteinues</fullName>
    </submittedName>
</protein>
<dbReference type="GO" id="GO:0051213">
    <property type="term" value="F:dioxygenase activity"/>
    <property type="evidence" value="ECO:0007669"/>
    <property type="project" value="UniProtKB-KW"/>
</dbReference>
<dbReference type="Pfam" id="PF13640">
    <property type="entry name" value="2OG-FeII_Oxy_3"/>
    <property type="match status" value="1"/>
</dbReference>
<evidence type="ECO:0000256" key="1">
    <source>
        <dbReference type="ARBA" id="ARBA00001961"/>
    </source>
</evidence>
<evidence type="ECO:0000313" key="8">
    <source>
        <dbReference type="EMBL" id="JAC31494.1"/>
    </source>
</evidence>
<keyword evidence="4" id="KW-0560">Oxidoreductase</keyword>
<evidence type="ECO:0000256" key="6">
    <source>
        <dbReference type="SAM" id="MobiDB-lite"/>
    </source>
</evidence>
<dbReference type="InterPro" id="IPR005123">
    <property type="entry name" value="Oxoglu/Fe-dep_dioxygenase_dom"/>
</dbReference>
<dbReference type="PANTHER" id="PTHR14650">
    <property type="entry name" value="PROLYL HYDROXYLASE-RELATED"/>
    <property type="match status" value="1"/>
</dbReference>
<dbReference type="InterPro" id="IPR044862">
    <property type="entry name" value="Pro_4_hyd_alph_FE2OG_OXY"/>
</dbReference>
<dbReference type="InterPro" id="IPR039210">
    <property type="entry name" value="OGFOD3"/>
</dbReference>
<dbReference type="SMART" id="SM00702">
    <property type="entry name" value="P4Hc"/>
    <property type="match status" value="1"/>
</dbReference>
<feature type="region of interest" description="Disordered" evidence="6">
    <location>
        <begin position="1"/>
        <end position="30"/>
    </location>
</feature>
<evidence type="ECO:0000256" key="4">
    <source>
        <dbReference type="ARBA" id="ARBA00023002"/>
    </source>
</evidence>
<dbReference type="Gene3D" id="2.60.120.620">
    <property type="entry name" value="q2cbj1_9rhob like domain"/>
    <property type="match status" value="1"/>
</dbReference>
<dbReference type="GO" id="GO:0005506">
    <property type="term" value="F:iron ion binding"/>
    <property type="evidence" value="ECO:0007669"/>
    <property type="project" value="InterPro"/>
</dbReference>
<feature type="domain" description="Fe2OG dioxygenase" evidence="7">
    <location>
        <begin position="199"/>
        <end position="304"/>
    </location>
</feature>
<feature type="compositionally biased region" description="Low complexity" evidence="6">
    <location>
        <begin position="16"/>
        <end position="30"/>
    </location>
</feature>
<dbReference type="AlphaFoldDB" id="A0A023GCC1"/>
<keyword evidence="3" id="KW-0223">Dioxygenase</keyword>
<reference evidence="8" key="1">
    <citation type="submission" date="2014-03" db="EMBL/GenBank/DDBJ databases">
        <title>The sialotranscriptome of Amblyomma triste, Amblyomma parvum and Amblyomma cajennense ticks, uncovered by 454-based RNA-seq.</title>
        <authorList>
            <person name="Garcia G.R."/>
            <person name="Gardinassi L.G."/>
            <person name="Ribeiro J.M."/>
            <person name="Anatriello E."/>
            <person name="Ferreira B.R."/>
            <person name="Moreira H.N."/>
            <person name="Mafra C."/>
            <person name="Olegario M.M."/>
            <person name="Szabo P.J."/>
            <person name="Miranda-Santos I.K."/>
            <person name="Maruyama S.R."/>
        </authorList>
    </citation>
    <scope>NUCLEOTIDE SEQUENCE</scope>
    <source>
        <strain evidence="8">Mato Grasso do Sul</strain>
        <tissue evidence="8">Salivary glands</tissue>
    </source>
</reference>
<evidence type="ECO:0000259" key="7">
    <source>
        <dbReference type="PROSITE" id="PS51471"/>
    </source>
</evidence>
<dbReference type="GO" id="GO:0016020">
    <property type="term" value="C:membrane"/>
    <property type="evidence" value="ECO:0007669"/>
    <property type="project" value="TreeGrafter"/>
</dbReference>
<sequence length="318" mass="34925">MALRKRGEARKPTVEAASSDTGSTPSTSSAAPVFPARRIVVRVAVSVALLAALYIPARWKSETVTVFASRSEVFPIKSETVECSDDYVKDRRLFKDCAPLKCGRVVSDSVVTTEESSALLSLAKRGLALSRSDGGASILDLHSGSVSLGEKFVNVYKLLERKGTTLFSDQDLKVYKQVKDKIRSLIGFQFGVKPESLHLTHPTFFSEMTARPAVTVHDEYWHVHVDKEQYGSFHYTSLLYLTDYGTDFGGGRLFFVDSVRGNATVEPRSGRVLAFTSGSENPHFVEKVDRGVRYALTVSFSCDPSKAILDPGRPKQSA</sequence>
<evidence type="ECO:0000256" key="2">
    <source>
        <dbReference type="ARBA" id="ARBA00022723"/>
    </source>
</evidence>
<dbReference type="PROSITE" id="PS51471">
    <property type="entry name" value="FE2OG_OXY"/>
    <property type="match status" value="1"/>
</dbReference>
<keyword evidence="2" id="KW-0479">Metal-binding</keyword>
<evidence type="ECO:0000256" key="5">
    <source>
        <dbReference type="ARBA" id="ARBA00023004"/>
    </source>
</evidence>
<comment type="cofactor">
    <cofactor evidence="1">
        <name>L-ascorbate</name>
        <dbReference type="ChEBI" id="CHEBI:38290"/>
    </cofactor>
</comment>
<dbReference type="InterPro" id="IPR006620">
    <property type="entry name" value="Pro_4_hyd_alph"/>
</dbReference>
<accession>A0A023GCC1</accession>
<feature type="compositionally biased region" description="Basic and acidic residues" evidence="6">
    <location>
        <begin position="1"/>
        <end position="13"/>
    </location>
</feature>
<keyword evidence="5" id="KW-0408">Iron</keyword>